<dbReference type="Proteomes" id="UP001165960">
    <property type="component" value="Unassembled WGS sequence"/>
</dbReference>
<sequence length="287" mass="31499">MGVMYLFLSLAVVGLGMNGVLIFLAVRAKHESREMVVVVGLALVDMVLPMFTIASVIYNLITRKPIDSVPLMCTIEGVVDFVSVFMSMFLVAAIALVRLSHVIKWDIPFGLRYALASFALVFVGLCVACGLRNEFYILESNIYCAPVAATSPISMAVLVLHSLSLLVFLGITLACYAKIISALLSSYRDFNAINLHNDIVIAPTQHWETKRPGIIRTTVIILSYLITILPPSILMFLEAVLPMPISKSLNTPIDLFIVSISILNPSLVLFAHSAIFKELTLLFTHTP</sequence>
<protein>
    <submittedName>
        <fullName evidence="1">Uncharacterized protein</fullName>
    </submittedName>
</protein>
<keyword evidence="2" id="KW-1185">Reference proteome</keyword>
<accession>A0ACC2SFN7</accession>
<gene>
    <name evidence="1" type="ORF">DSO57_1022547</name>
</gene>
<dbReference type="EMBL" id="QTSX02005084">
    <property type="protein sequence ID" value="KAJ9061222.1"/>
    <property type="molecule type" value="Genomic_DNA"/>
</dbReference>
<organism evidence="1 2">
    <name type="scientific">Entomophthora muscae</name>
    <dbReference type="NCBI Taxonomy" id="34485"/>
    <lineage>
        <taxon>Eukaryota</taxon>
        <taxon>Fungi</taxon>
        <taxon>Fungi incertae sedis</taxon>
        <taxon>Zoopagomycota</taxon>
        <taxon>Entomophthoromycotina</taxon>
        <taxon>Entomophthoromycetes</taxon>
        <taxon>Entomophthorales</taxon>
        <taxon>Entomophthoraceae</taxon>
        <taxon>Entomophthora</taxon>
    </lineage>
</organism>
<reference evidence="1" key="1">
    <citation type="submission" date="2022-04" db="EMBL/GenBank/DDBJ databases">
        <title>Genome of the entomopathogenic fungus Entomophthora muscae.</title>
        <authorList>
            <person name="Elya C."/>
            <person name="Lovett B.R."/>
            <person name="Lee E."/>
            <person name="Macias A.M."/>
            <person name="Hajek A.E."/>
            <person name="De Bivort B.L."/>
            <person name="Kasson M.T."/>
            <person name="De Fine Licht H.H."/>
            <person name="Stajich J.E."/>
        </authorList>
    </citation>
    <scope>NUCLEOTIDE SEQUENCE</scope>
    <source>
        <strain evidence="1">Berkeley</strain>
    </source>
</reference>
<evidence type="ECO:0000313" key="2">
    <source>
        <dbReference type="Proteomes" id="UP001165960"/>
    </source>
</evidence>
<evidence type="ECO:0000313" key="1">
    <source>
        <dbReference type="EMBL" id="KAJ9061222.1"/>
    </source>
</evidence>
<name>A0ACC2SFN7_9FUNG</name>
<comment type="caution">
    <text evidence="1">The sequence shown here is derived from an EMBL/GenBank/DDBJ whole genome shotgun (WGS) entry which is preliminary data.</text>
</comment>
<proteinExistence type="predicted"/>